<evidence type="ECO:0000313" key="3">
    <source>
        <dbReference type="Proteomes" id="UP000652219"/>
    </source>
</evidence>
<reference evidence="2 3" key="1">
    <citation type="journal article" date="2020" name="Phytopathology">
        <title>Genome Sequence Resources of Colletotrichum truncatum, C. plurivorum, C. musicola, and C. sojae: Four Species Pathogenic to Soybean (Glycine max).</title>
        <authorList>
            <person name="Rogerio F."/>
            <person name="Boufleur T.R."/>
            <person name="Ciampi-Guillardi M."/>
            <person name="Sukno S.A."/>
            <person name="Thon M.R."/>
            <person name="Massola Junior N.S."/>
            <person name="Baroncelli R."/>
        </authorList>
    </citation>
    <scope>NUCLEOTIDE SEQUENCE [LARGE SCALE GENOMIC DNA]</scope>
    <source>
        <strain evidence="2 3">LFN0009</strain>
    </source>
</reference>
<proteinExistence type="predicted"/>
<protein>
    <submittedName>
        <fullName evidence="2">Uncharacterized protein</fullName>
    </submittedName>
</protein>
<feature type="compositionally biased region" description="Basic and acidic residues" evidence="1">
    <location>
        <begin position="147"/>
        <end position="166"/>
    </location>
</feature>
<dbReference type="Proteomes" id="UP000652219">
    <property type="component" value="Unassembled WGS sequence"/>
</dbReference>
<evidence type="ECO:0000256" key="1">
    <source>
        <dbReference type="SAM" id="MobiDB-lite"/>
    </source>
</evidence>
<evidence type="ECO:0000313" key="2">
    <source>
        <dbReference type="EMBL" id="KAF6817578.1"/>
    </source>
</evidence>
<gene>
    <name evidence="2" type="ORF">CSOJ01_02288</name>
</gene>
<comment type="caution">
    <text evidence="2">The sequence shown here is derived from an EMBL/GenBank/DDBJ whole genome shotgun (WGS) entry which is preliminary data.</text>
</comment>
<organism evidence="2 3">
    <name type="scientific">Colletotrichum sojae</name>
    <dbReference type="NCBI Taxonomy" id="2175907"/>
    <lineage>
        <taxon>Eukaryota</taxon>
        <taxon>Fungi</taxon>
        <taxon>Dikarya</taxon>
        <taxon>Ascomycota</taxon>
        <taxon>Pezizomycotina</taxon>
        <taxon>Sordariomycetes</taxon>
        <taxon>Hypocreomycetidae</taxon>
        <taxon>Glomerellales</taxon>
        <taxon>Glomerellaceae</taxon>
        <taxon>Colletotrichum</taxon>
        <taxon>Colletotrichum orchidearum species complex</taxon>
    </lineage>
</organism>
<name>A0A8H6N2X3_9PEZI</name>
<sequence>MTGLGSPASLACRCPSPSIRQWFPVIVNCHLLPAKPSHFKTCWNSTTGLCLRAPNQNRQQVPTPTPSPGYAASHVDITRAREEMRVSNGPWPAALFLQSRALRRMECGRIVPPDGEPSALSNAPDARDSILRLQCHCTPSTAAVDPTAKRERSFENREHPGTDPTHRNLPGAHSRVVQLRTSGSNSLTRSTSTLGILPYERRLACSVDFFSPAHLGDTMVQRHAVFLQLDAFLPSGVEGSVMVVGISGGWASTHRSPFRDPSLWQASIEHARDFGLRARWSGLGSDHHPTQ</sequence>
<feature type="region of interest" description="Disordered" evidence="1">
    <location>
        <begin position="142"/>
        <end position="171"/>
    </location>
</feature>
<dbReference type="AlphaFoldDB" id="A0A8H6N2X3"/>
<keyword evidence="3" id="KW-1185">Reference proteome</keyword>
<accession>A0A8H6N2X3</accession>
<dbReference type="EMBL" id="WIGN01000020">
    <property type="protein sequence ID" value="KAF6817578.1"/>
    <property type="molecule type" value="Genomic_DNA"/>
</dbReference>